<dbReference type="InterPro" id="IPR028347">
    <property type="entry name" value="START_dom_prot"/>
</dbReference>
<evidence type="ECO:0000313" key="2">
    <source>
        <dbReference type="EMBL" id="VAW30122.1"/>
    </source>
</evidence>
<dbReference type="PROSITE" id="PS50848">
    <property type="entry name" value="START"/>
    <property type="match status" value="1"/>
</dbReference>
<dbReference type="AlphaFoldDB" id="A0A3B0UUQ6"/>
<dbReference type="InterPro" id="IPR002913">
    <property type="entry name" value="START_lipid-bd_dom"/>
</dbReference>
<dbReference type="EMBL" id="UOET01000479">
    <property type="protein sequence ID" value="VAW30122.1"/>
    <property type="molecule type" value="Genomic_DNA"/>
</dbReference>
<proteinExistence type="predicted"/>
<dbReference type="Gene3D" id="3.30.530.20">
    <property type="match status" value="1"/>
</dbReference>
<organism evidence="2">
    <name type="scientific">hydrothermal vent metagenome</name>
    <dbReference type="NCBI Taxonomy" id="652676"/>
    <lineage>
        <taxon>unclassified sequences</taxon>
        <taxon>metagenomes</taxon>
        <taxon>ecological metagenomes</taxon>
    </lineage>
</organism>
<reference evidence="2" key="1">
    <citation type="submission" date="2018-06" db="EMBL/GenBank/DDBJ databases">
        <authorList>
            <person name="Zhirakovskaya E."/>
        </authorList>
    </citation>
    <scope>NUCLEOTIDE SEQUENCE</scope>
</reference>
<dbReference type="InterPro" id="IPR051213">
    <property type="entry name" value="START_lipid_transfer"/>
</dbReference>
<gene>
    <name evidence="2" type="ORF">MNBD_BACTEROID07-1222</name>
</gene>
<name>A0A3B0UUQ6_9ZZZZ</name>
<evidence type="ECO:0000259" key="1">
    <source>
        <dbReference type="PROSITE" id="PS50848"/>
    </source>
</evidence>
<dbReference type="SUPFAM" id="SSF55961">
    <property type="entry name" value="Bet v1-like"/>
    <property type="match status" value="1"/>
</dbReference>
<protein>
    <recommendedName>
        <fullName evidence="1">START domain-containing protein</fullName>
    </recommendedName>
</protein>
<dbReference type="GO" id="GO:0005737">
    <property type="term" value="C:cytoplasm"/>
    <property type="evidence" value="ECO:0007669"/>
    <property type="project" value="UniProtKB-ARBA"/>
</dbReference>
<dbReference type="PANTHER" id="PTHR19308">
    <property type="entry name" value="PHOSPHATIDYLCHOLINE TRANSFER PROTEIN"/>
    <property type="match status" value="1"/>
</dbReference>
<dbReference type="PIRSF" id="PIRSF039033">
    <property type="entry name" value="START_dom"/>
    <property type="match status" value="1"/>
</dbReference>
<dbReference type="GO" id="GO:0008289">
    <property type="term" value="F:lipid binding"/>
    <property type="evidence" value="ECO:0007669"/>
    <property type="project" value="InterPro"/>
</dbReference>
<sequence>MKYFSGRSRFLILLSWITFVGVFPASAQSTSWRCVKYADGIRVYSRKSDSANYRIIKVTTLLKTSLSSLVMLVTDFPNNKNWVYLNKKTEILEKKNPYSWILYNQTDVPWPITDRDIISKTVLSQDSVTKIVTLRGEAIPKYRPKNPNYVRIPFARSQWRFVPLKDSMVDVAFTLELDVGGNIPQWLANMTATKGPYQTMRRFREEIHRKKYFDAHLSFIKEP</sequence>
<dbReference type="PANTHER" id="PTHR19308:SF14">
    <property type="entry name" value="START DOMAIN-CONTAINING PROTEIN"/>
    <property type="match status" value="1"/>
</dbReference>
<dbReference type="InterPro" id="IPR023393">
    <property type="entry name" value="START-like_dom_sf"/>
</dbReference>
<accession>A0A3B0UUQ6</accession>
<feature type="domain" description="START" evidence="1">
    <location>
        <begin position="25"/>
        <end position="212"/>
    </location>
</feature>